<dbReference type="Gene3D" id="1.10.3720.10">
    <property type="entry name" value="MetI-like"/>
    <property type="match status" value="1"/>
</dbReference>
<evidence type="ECO:0000256" key="1">
    <source>
        <dbReference type="ARBA" id="ARBA00004651"/>
    </source>
</evidence>
<evidence type="ECO:0000259" key="8">
    <source>
        <dbReference type="PROSITE" id="PS50928"/>
    </source>
</evidence>
<feature type="transmembrane region" description="Helical" evidence="7">
    <location>
        <begin position="105"/>
        <end position="125"/>
    </location>
</feature>
<feature type="domain" description="ABC transmembrane type-1" evidence="8">
    <location>
        <begin position="64"/>
        <end position="257"/>
    </location>
</feature>
<reference evidence="9" key="1">
    <citation type="journal article" date="2020" name="mSystems">
        <title>Genome- and Community-Level Interaction Insights into Carbon Utilization and Element Cycling Functions of Hydrothermarchaeota in Hydrothermal Sediment.</title>
        <authorList>
            <person name="Zhou Z."/>
            <person name="Liu Y."/>
            <person name="Xu W."/>
            <person name="Pan J."/>
            <person name="Luo Z.H."/>
            <person name="Li M."/>
        </authorList>
    </citation>
    <scope>NUCLEOTIDE SEQUENCE [LARGE SCALE GENOMIC DNA]</scope>
    <source>
        <strain evidence="9">HyVt-74</strain>
    </source>
</reference>
<comment type="subcellular location">
    <subcellularLocation>
        <location evidence="1 7">Cell membrane</location>
        <topology evidence="1 7">Multi-pass membrane protein</topology>
    </subcellularLocation>
</comment>
<dbReference type="Proteomes" id="UP000886110">
    <property type="component" value="Unassembled WGS sequence"/>
</dbReference>
<keyword evidence="2 7" id="KW-0813">Transport</keyword>
<organism evidence="9">
    <name type="scientific">candidate division WOR-3 bacterium</name>
    <dbReference type="NCBI Taxonomy" id="2052148"/>
    <lineage>
        <taxon>Bacteria</taxon>
        <taxon>Bacteria division WOR-3</taxon>
    </lineage>
</organism>
<feature type="transmembrane region" description="Helical" evidence="7">
    <location>
        <begin position="7"/>
        <end position="31"/>
    </location>
</feature>
<protein>
    <submittedName>
        <fullName evidence="9">Sugar ABC transporter permease</fullName>
    </submittedName>
</protein>
<comment type="similarity">
    <text evidence="7">Belongs to the binding-protein-dependent transport system permease family.</text>
</comment>
<evidence type="ECO:0000256" key="2">
    <source>
        <dbReference type="ARBA" id="ARBA00022448"/>
    </source>
</evidence>
<dbReference type="InterPro" id="IPR000515">
    <property type="entry name" value="MetI-like"/>
</dbReference>
<dbReference type="CDD" id="cd06261">
    <property type="entry name" value="TM_PBP2"/>
    <property type="match status" value="1"/>
</dbReference>
<keyword evidence="4 7" id="KW-0812">Transmembrane</keyword>
<feature type="transmembrane region" description="Helical" evidence="7">
    <location>
        <begin position="64"/>
        <end position="93"/>
    </location>
</feature>
<dbReference type="InterPro" id="IPR035906">
    <property type="entry name" value="MetI-like_sf"/>
</dbReference>
<dbReference type="PROSITE" id="PS50928">
    <property type="entry name" value="ABC_TM1"/>
    <property type="match status" value="1"/>
</dbReference>
<feature type="transmembrane region" description="Helical" evidence="7">
    <location>
        <begin position="154"/>
        <end position="176"/>
    </location>
</feature>
<dbReference type="PANTHER" id="PTHR30193:SF37">
    <property type="entry name" value="INNER MEMBRANE ABC TRANSPORTER PERMEASE PROTEIN YCJO"/>
    <property type="match status" value="1"/>
</dbReference>
<name>A0A7C5HNG3_UNCW3</name>
<dbReference type="GO" id="GO:0055085">
    <property type="term" value="P:transmembrane transport"/>
    <property type="evidence" value="ECO:0007669"/>
    <property type="project" value="InterPro"/>
</dbReference>
<evidence type="ECO:0000256" key="6">
    <source>
        <dbReference type="ARBA" id="ARBA00023136"/>
    </source>
</evidence>
<keyword evidence="3" id="KW-1003">Cell membrane</keyword>
<accession>A0A7C5HNG3</accession>
<sequence length="257" mass="28543">MKKYIGDYIFIAPFLFIFLIFLAFPVFYALYLSFYKVTDLYNVFGGLRFVGLKNYFLLFKDGRFWWSLLMTFYYAVLSIPAGILFSLILANLLNNRLKGITIFRGAFFLPYILDVFVVGIVWTFLYSSPYGIVTQLLLKLGIHTGGLLSTSKTAMPSIVLAMMLKNSGFGMILFLATMQNIPPSLYEAAIIDGAGPLTRFKNITIPMLKPLILFMVIIGFIGALSAFAEFYAMTGGGPSVVVGGRSLGATEVTGLYL</sequence>
<keyword evidence="5 7" id="KW-1133">Transmembrane helix</keyword>
<feature type="transmembrane region" description="Helical" evidence="7">
    <location>
        <begin position="211"/>
        <end position="232"/>
    </location>
</feature>
<evidence type="ECO:0000256" key="5">
    <source>
        <dbReference type="ARBA" id="ARBA00022989"/>
    </source>
</evidence>
<dbReference type="PANTHER" id="PTHR30193">
    <property type="entry name" value="ABC TRANSPORTER PERMEASE PROTEIN"/>
    <property type="match status" value="1"/>
</dbReference>
<dbReference type="EMBL" id="DRTB01000189">
    <property type="protein sequence ID" value="HHE04915.1"/>
    <property type="molecule type" value="Genomic_DNA"/>
</dbReference>
<dbReference type="GO" id="GO:0005886">
    <property type="term" value="C:plasma membrane"/>
    <property type="evidence" value="ECO:0007669"/>
    <property type="project" value="UniProtKB-SubCell"/>
</dbReference>
<proteinExistence type="inferred from homology"/>
<evidence type="ECO:0000313" key="9">
    <source>
        <dbReference type="EMBL" id="HHE04915.1"/>
    </source>
</evidence>
<dbReference type="InterPro" id="IPR051393">
    <property type="entry name" value="ABC_transporter_permease"/>
</dbReference>
<evidence type="ECO:0000256" key="3">
    <source>
        <dbReference type="ARBA" id="ARBA00022475"/>
    </source>
</evidence>
<gene>
    <name evidence="9" type="ORF">ENL19_02500</name>
</gene>
<comment type="caution">
    <text evidence="9">The sequence shown here is derived from an EMBL/GenBank/DDBJ whole genome shotgun (WGS) entry which is preliminary data.</text>
</comment>
<dbReference type="Pfam" id="PF00528">
    <property type="entry name" value="BPD_transp_1"/>
    <property type="match status" value="1"/>
</dbReference>
<feature type="non-terminal residue" evidence="9">
    <location>
        <position position="257"/>
    </location>
</feature>
<dbReference type="SUPFAM" id="SSF161098">
    <property type="entry name" value="MetI-like"/>
    <property type="match status" value="1"/>
</dbReference>
<keyword evidence="6 7" id="KW-0472">Membrane</keyword>
<dbReference type="AlphaFoldDB" id="A0A7C5HNG3"/>
<evidence type="ECO:0000256" key="4">
    <source>
        <dbReference type="ARBA" id="ARBA00022692"/>
    </source>
</evidence>
<evidence type="ECO:0000256" key="7">
    <source>
        <dbReference type="RuleBase" id="RU363032"/>
    </source>
</evidence>